<feature type="compositionally biased region" description="Basic residues" evidence="6">
    <location>
        <begin position="1"/>
        <end position="29"/>
    </location>
</feature>
<evidence type="ECO:0000313" key="7">
    <source>
        <dbReference type="EMBL" id="KAF7353621.1"/>
    </source>
</evidence>
<evidence type="ECO:0000256" key="1">
    <source>
        <dbReference type="ARBA" id="ARBA00002889"/>
    </source>
</evidence>
<proteinExistence type="inferred from homology"/>
<comment type="similarity">
    <text evidence="3">Belongs to the NOP16 family.</text>
</comment>
<dbReference type="Proteomes" id="UP000620124">
    <property type="component" value="Unassembled WGS sequence"/>
</dbReference>
<comment type="subcellular location">
    <subcellularLocation>
        <location evidence="2">Nucleus</location>
        <location evidence="2">Nucleolus</location>
    </subcellularLocation>
</comment>
<feature type="region of interest" description="Disordered" evidence="6">
    <location>
        <begin position="1"/>
        <end position="37"/>
    </location>
</feature>
<dbReference type="EMBL" id="JACAZI010000008">
    <property type="protein sequence ID" value="KAF7353621.1"/>
    <property type="molecule type" value="Genomic_DNA"/>
</dbReference>
<evidence type="ECO:0000256" key="3">
    <source>
        <dbReference type="ARBA" id="ARBA00008479"/>
    </source>
</evidence>
<reference evidence="7" key="1">
    <citation type="submission" date="2020-05" db="EMBL/GenBank/DDBJ databases">
        <title>Mycena genomes resolve the evolution of fungal bioluminescence.</title>
        <authorList>
            <person name="Tsai I.J."/>
        </authorList>
    </citation>
    <scope>NUCLEOTIDE SEQUENCE</scope>
    <source>
        <strain evidence="7">CCC161011</strain>
    </source>
</reference>
<evidence type="ECO:0000256" key="2">
    <source>
        <dbReference type="ARBA" id="ARBA00004604"/>
    </source>
</evidence>
<keyword evidence="8" id="KW-1185">Reference proteome</keyword>
<dbReference type="AlphaFoldDB" id="A0A8H7CZF9"/>
<organism evidence="7 8">
    <name type="scientific">Mycena venus</name>
    <dbReference type="NCBI Taxonomy" id="2733690"/>
    <lineage>
        <taxon>Eukaryota</taxon>
        <taxon>Fungi</taxon>
        <taxon>Dikarya</taxon>
        <taxon>Basidiomycota</taxon>
        <taxon>Agaricomycotina</taxon>
        <taxon>Agaricomycetes</taxon>
        <taxon>Agaricomycetidae</taxon>
        <taxon>Agaricales</taxon>
        <taxon>Marasmiineae</taxon>
        <taxon>Mycenaceae</taxon>
        <taxon>Mycena</taxon>
    </lineage>
</organism>
<evidence type="ECO:0000256" key="6">
    <source>
        <dbReference type="SAM" id="MobiDB-lite"/>
    </source>
</evidence>
<protein>
    <recommendedName>
        <fullName evidence="4">Nucleolar protein 16</fullName>
    </recommendedName>
</protein>
<sequence>MANPRQRKKARSSSHRPVSHSRHAKRNLKKTPPIRGPAILSERWDKHKTFCFHIKFSGDHECPPRSKARDVARLGDAAGISHYLSVPMLIVFIDFSYAALGLVHTLNPSASGGVEPIETITGHSEDAPVNLTAASTSSQPNAALPIPKGHGRIVRDEEGNILRVELAEEDEEMPEVDDRQKDMEELAPEVEPHLLSKWVTGLGGGKQGKGVVEELERIASSTHNTPTTLSLSISGAGPRHASGGEVAYLKRLVDKYGTDVEQMARDRKLNPEQRTVGQLTRSLKRCGFSARS</sequence>
<dbReference type="GO" id="GO:0005730">
    <property type="term" value="C:nucleolus"/>
    <property type="evidence" value="ECO:0007669"/>
    <property type="project" value="UniProtKB-SubCell"/>
</dbReference>
<accession>A0A8H7CZF9</accession>
<dbReference type="PANTHER" id="PTHR13243">
    <property type="entry name" value="HSPC111 PROTEIN-RELATED"/>
    <property type="match status" value="1"/>
</dbReference>
<comment type="function">
    <text evidence="1">Involved in the biogenesis of the 60S ribosomal subunit.</text>
</comment>
<dbReference type="Pfam" id="PF09420">
    <property type="entry name" value="Nop16"/>
    <property type="match status" value="2"/>
</dbReference>
<evidence type="ECO:0000313" key="8">
    <source>
        <dbReference type="Proteomes" id="UP000620124"/>
    </source>
</evidence>
<keyword evidence="5" id="KW-0539">Nucleus</keyword>
<gene>
    <name evidence="7" type="ORF">MVEN_01046700</name>
</gene>
<evidence type="ECO:0000256" key="4">
    <source>
        <dbReference type="ARBA" id="ARBA00015522"/>
    </source>
</evidence>
<dbReference type="PANTHER" id="PTHR13243:SF1">
    <property type="entry name" value="NUCLEOLAR PROTEIN 16"/>
    <property type="match status" value="1"/>
</dbReference>
<dbReference type="GO" id="GO:0042273">
    <property type="term" value="P:ribosomal large subunit biogenesis"/>
    <property type="evidence" value="ECO:0007669"/>
    <property type="project" value="TreeGrafter"/>
</dbReference>
<dbReference type="InterPro" id="IPR019002">
    <property type="entry name" value="Ribosome_biogenesis_Nop16"/>
</dbReference>
<dbReference type="OrthoDB" id="285729at2759"/>
<comment type="caution">
    <text evidence="7">The sequence shown here is derived from an EMBL/GenBank/DDBJ whole genome shotgun (WGS) entry which is preliminary data.</text>
</comment>
<evidence type="ECO:0000256" key="5">
    <source>
        <dbReference type="ARBA" id="ARBA00023242"/>
    </source>
</evidence>
<name>A0A8H7CZF9_9AGAR</name>